<dbReference type="SUPFAM" id="SSF50998">
    <property type="entry name" value="Quinoprotein alcohol dehydrogenase-like"/>
    <property type="match status" value="1"/>
</dbReference>
<evidence type="ECO:0008006" key="3">
    <source>
        <dbReference type="Google" id="ProtNLM"/>
    </source>
</evidence>
<dbReference type="RefSeq" id="WP_045583182.1">
    <property type="nucleotide sequence ID" value="NZ_CP012402.1"/>
</dbReference>
<dbReference type="AlphaFoldDB" id="A0AAC8ZUN6"/>
<dbReference type="InterPro" id="IPR036278">
    <property type="entry name" value="Sialidase_sf"/>
</dbReference>
<dbReference type="EMBL" id="CP012402">
    <property type="protein sequence ID" value="ALG72593.1"/>
    <property type="molecule type" value="Genomic_DNA"/>
</dbReference>
<dbReference type="InterPro" id="IPR015943">
    <property type="entry name" value="WD40/YVTN_repeat-like_dom_sf"/>
</dbReference>
<dbReference type="Proteomes" id="UP000069935">
    <property type="component" value="Chromosome 2"/>
</dbReference>
<dbReference type="InterPro" id="IPR011047">
    <property type="entry name" value="Quinoprotein_ADH-like_sf"/>
</dbReference>
<keyword evidence="2" id="KW-1185">Reference proteome</keyword>
<evidence type="ECO:0000313" key="2">
    <source>
        <dbReference type="Proteomes" id="UP000069935"/>
    </source>
</evidence>
<name>A0AAC8ZUN6_9PROT</name>
<proteinExistence type="predicted"/>
<dbReference type="KEGG" id="ati:AL072_16190"/>
<sequence length="556" mass="59539">MEVKSTLELGGWLWIGTAAGLLRWNPDSGAAATAEPVPGWRGVEVQALAADGDRLVAAVYGPDGAAVTRCDDDGIPGERIAPPPGEKVKTLAACGGMLWIGTKRGVFRHDGQGWSHVFGAEFSAAGGKAEILRLWHRGGRTLVGSVKKLAPDDRPALIESADDGDHWTVLPQPDYQDLVLAAAAGSIITRWRGARPIDKRAGYKKHPITAGQIAEDGTTAVVDGDKLEIARPGAAKLAAYHPAIAEAEHLHLVPGGAVVAGAQGAWRFEPASGTLTDLLPAHGLDRRPGKLKRLFLLDGALLATTTFGTFRSFDDGVSWERADSEWWVLDAEHAARGADGRWWIACQRGLFRTDDRGGRIDYHKIKVDGPHYAELRALAVAGDRVAIGTKQGLFVNRPSEDPERFVRVEAFGTGAVEALAWDRSDGTLVVGTAAGTLWRWDWATAPQALAEMPIGESTMLAGNGIAWLACGDRLTEIRGRAPTDVTPPDARGGLHLTEAGDRLFVWDGQGAWMRHREGRDWTAVAGWPAGVRHVAIDAARGVALATDRARLFRIAL</sequence>
<reference evidence="2" key="1">
    <citation type="submission" date="2015-08" db="EMBL/GenBank/DDBJ databases">
        <title>Complete Genome Sequence of Azospirillum thiophilum BV-S.</title>
        <authorList>
            <person name="Fomenkov A."/>
            <person name="Vincze T."/>
            <person name="Grabovich M."/>
            <person name="Dubinina G."/>
            <person name="Orlova M."/>
            <person name="Belousova E."/>
            <person name="Roberts R.J."/>
        </authorList>
    </citation>
    <scope>NUCLEOTIDE SEQUENCE [LARGE SCALE GENOMIC DNA]</scope>
    <source>
        <strain evidence="2">BV-S</strain>
    </source>
</reference>
<evidence type="ECO:0000313" key="1">
    <source>
        <dbReference type="EMBL" id="ALG72593.1"/>
    </source>
</evidence>
<reference evidence="1 2" key="2">
    <citation type="journal article" date="2016" name="Genome Announc.">
        <title>Complete Genome Sequence of a Strain of Azospirillum thiophilum Isolated from a Sulfide Spring.</title>
        <authorList>
            <person name="Fomenkov A."/>
            <person name="Vincze T."/>
            <person name="Grabovich M."/>
            <person name="Anton B.P."/>
            <person name="Dubinina G."/>
            <person name="Orlova M."/>
            <person name="Belousova E."/>
            <person name="Roberts R.J."/>
        </authorList>
    </citation>
    <scope>NUCLEOTIDE SEQUENCE [LARGE SCALE GENOMIC DNA]</scope>
    <source>
        <strain evidence="1 2">BV-S</strain>
    </source>
</reference>
<dbReference type="SUPFAM" id="SSF50939">
    <property type="entry name" value="Sialidases"/>
    <property type="match status" value="1"/>
</dbReference>
<organism evidence="1 2">
    <name type="scientific">Azospirillum thiophilum</name>
    <dbReference type="NCBI Taxonomy" id="528244"/>
    <lineage>
        <taxon>Bacteria</taxon>
        <taxon>Pseudomonadati</taxon>
        <taxon>Pseudomonadota</taxon>
        <taxon>Alphaproteobacteria</taxon>
        <taxon>Rhodospirillales</taxon>
        <taxon>Azospirillaceae</taxon>
        <taxon>Azospirillum</taxon>
    </lineage>
</organism>
<gene>
    <name evidence="1" type="ORF">AL072_16190</name>
</gene>
<dbReference type="Gene3D" id="2.130.10.10">
    <property type="entry name" value="YVTN repeat-like/Quinoprotein amine dehydrogenase"/>
    <property type="match status" value="2"/>
</dbReference>
<accession>A0AAC8ZUN6</accession>
<protein>
    <recommendedName>
        <fullName evidence="3">WD40 repeat domain-containing protein</fullName>
    </recommendedName>
</protein>